<dbReference type="InterPro" id="IPR016153">
    <property type="entry name" value="Heat_shock_Hsp33_N"/>
</dbReference>
<dbReference type="PANTHER" id="PTHR30111:SF1">
    <property type="entry name" value="33 KDA CHAPERONIN"/>
    <property type="match status" value="1"/>
</dbReference>
<dbReference type="Pfam" id="PF01430">
    <property type="entry name" value="HSP33"/>
    <property type="match status" value="1"/>
</dbReference>
<keyword evidence="1 6" id="KW-0963">Cytoplasm</keyword>
<evidence type="ECO:0000256" key="1">
    <source>
        <dbReference type="ARBA" id="ARBA00022490"/>
    </source>
</evidence>
<comment type="similarity">
    <text evidence="6">Belongs to the HSP33 family.</text>
</comment>
<evidence type="ECO:0000256" key="3">
    <source>
        <dbReference type="ARBA" id="ARBA00023157"/>
    </source>
</evidence>
<gene>
    <name evidence="6" type="primary">hslO</name>
    <name evidence="7" type="ORF">THFILI_07095</name>
</gene>
<evidence type="ECO:0000313" key="7">
    <source>
        <dbReference type="EMBL" id="KGQ22779.2"/>
    </source>
</evidence>
<dbReference type="InterPro" id="IPR000397">
    <property type="entry name" value="Heat_shock_Hsp33"/>
</dbReference>
<dbReference type="GO" id="GO:0044183">
    <property type="term" value="F:protein folding chaperone"/>
    <property type="evidence" value="ECO:0007669"/>
    <property type="project" value="TreeGrafter"/>
</dbReference>
<dbReference type="RefSeq" id="WP_038061378.1">
    <property type="nucleotide sequence ID" value="NZ_JPSL02000039.1"/>
</dbReference>
<dbReference type="InterPro" id="IPR016154">
    <property type="entry name" value="Heat_shock_Hsp33_C"/>
</dbReference>
<dbReference type="Proteomes" id="UP000030364">
    <property type="component" value="Unassembled WGS sequence"/>
</dbReference>
<dbReference type="OrthoDB" id="9776534at2"/>
<sequence length="344" mass="36708">MGRIIRGLAAGGNLRVIAADTTDVVEEARLRHGLSPTATAALGRALTGALLLAQLLLKTPKERLALRFEGDGPLGGMIVEAAPDGTVRGYVKNPQADLPIRSDGKLDVGGLVGRGVLQVDRTLPSGEVYSSRVELRSGEVAEDLAYYLFQSEQTPAALLLGVRLEAGGRVDRAGGVAVQVLPGAKEEEIARLERNLVGVSVSALLKEKGLEGAVEALLEGLGFEPTDLRALGYGEGGIPARFRCRCTREKALEALVFFTPDEREEMIVEDGGAEVVCHWCGARYHFQPEEIRSLVAEVRCPDCGTLWLYPKEDGTVARIEGETCRCGRKVELPPPPGPGQDGGH</sequence>
<dbReference type="NCBIfam" id="NF001033">
    <property type="entry name" value="PRK00114.1"/>
    <property type="match status" value="1"/>
</dbReference>
<proteinExistence type="inferred from homology"/>
<comment type="subcellular location">
    <subcellularLocation>
        <location evidence="6">Cytoplasm</location>
    </subcellularLocation>
</comment>
<dbReference type="PANTHER" id="PTHR30111">
    <property type="entry name" value="33 KDA CHAPERONIN"/>
    <property type="match status" value="1"/>
</dbReference>
<keyword evidence="8" id="KW-1185">Reference proteome</keyword>
<dbReference type="CDD" id="cd00498">
    <property type="entry name" value="Hsp33"/>
    <property type="match status" value="1"/>
</dbReference>
<reference evidence="7 8" key="1">
    <citation type="journal article" date="2015" name="Genome Announc.">
        <title>Draft Genome Sequence of the Thermophile Thermus filiformis ATCC 43280, Producer of Carotenoid-(Di)glucoside-Branched Fatty Acid (Di)esters and Source of Hyperthermostable Enzymes of Biotechnological Interest.</title>
        <authorList>
            <person name="Mandelli F."/>
            <person name="Oliveira Ramires B."/>
            <person name="Couger M.B."/>
            <person name="Paixao D.A."/>
            <person name="Camilo C.M."/>
            <person name="Polikarpov I."/>
            <person name="Prade R."/>
            <person name="Riano-Pachon D.M."/>
            <person name="Squina F.M."/>
        </authorList>
    </citation>
    <scope>NUCLEOTIDE SEQUENCE [LARGE SCALE GENOMIC DNA]</scope>
    <source>
        <strain evidence="7 8">ATCC 43280</strain>
    </source>
</reference>
<evidence type="ECO:0000313" key="8">
    <source>
        <dbReference type="Proteomes" id="UP000030364"/>
    </source>
</evidence>
<feature type="disulfide bond" description="Redox-active" evidence="6">
    <location>
        <begin position="244"/>
        <end position="246"/>
    </location>
</feature>
<keyword evidence="4 6" id="KW-0143">Chaperone</keyword>
<organism evidence="7 8">
    <name type="scientific">Thermus filiformis</name>
    <dbReference type="NCBI Taxonomy" id="276"/>
    <lineage>
        <taxon>Bacteria</taxon>
        <taxon>Thermotogati</taxon>
        <taxon>Deinococcota</taxon>
        <taxon>Deinococci</taxon>
        <taxon>Thermales</taxon>
        <taxon>Thermaceae</taxon>
        <taxon>Thermus</taxon>
    </lineage>
</organism>
<protein>
    <recommendedName>
        <fullName evidence="6">33 kDa chaperonin</fullName>
    </recommendedName>
    <alternativeName>
        <fullName evidence="6">Heat shock protein 33 homolog</fullName>
        <shortName evidence="6">HSP33</shortName>
    </alternativeName>
</protein>
<dbReference type="GO" id="GO:0042026">
    <property type="term" value="P:protein refolding"/>
    <property type="evidence" value="ECO:0007669"/>
    <property type="project" value="TreeGrafter"/>
</dbReference>
<keyword evidence="3 6" id="KW-1015">Disulfide bond</keyword>
<dbReference type="PIRSF" id="PIRSF005261">
    <property type="entry name" value="Heat_shock_Hsp33"/>
    <property type="match status" value="1"/>
</dbReference>
<dbReference type="STRING" id="276.THFILI_07095"/>
<comment type="caution">
    <text evidence="7">The sequence shown here is derived from an EMBL/GenBank/DDBJ whole genome shotgun (WGS) entry which is preliminary data.</text>
</comment>
<evidence type="ECO:0000256" key="6">
    <source>
        <dbReference type="HAMAP-Rule" id="MF_00117"/>
    </source>
</evidence>
<dbReference type="Gene3D" id="3.55.30.10">
    <property type="entry name" value="Hsp33 domain"/>
    <property type="match status" value="1"/>
</dbReference>
<name>A0A0A2XC86_THEFI</name>
<evidence type="ECO:0000256" key="2">
    <source>
        <dbReference type="ARBA" id="ARBA00022833"/>
    </source>
</evidence>
<keyword evidence="5 6" id="KW-0676">Redox-active center</keyword>
<accession>A0A0A2XC86</accession>
<evidence type="ECO:0000256" key="4">
    <source>
        <dbReference type="ARBA" id="ARBA00023186"/>
    </source>
</evidence>
<dbReference type="SUPFAM" id="SSF118352">
    <property type="entry name" value="HSP33 redox switch-like"/>
    <property type="match status" value="1"/>
</dbReference>
<comment type="function">
    <text evidence="6">Redox regulated molecular chaperone. Protects both thermally unfolding and oxidatively damaged proteins from irreversible aggregation. Plays an important role in the bacterial defense system toward oxidative stress.</text>
</comment>
<feature type="disulfide bond" description="Redox-active" evidence="6">
    <location>
        <begin position="277"/>
        <end position="280"/>
    </location>
</feature>
<dbReference type="HAMAP" id="MF_00117">
    <property type="entry name" value="HslO"/>
    <property type="match status" value="1"/>
</dbReference>
<comment type="PTM">
    <text evidence="6">Under oxidizing conditions two disulfide bonds are formed involving the reactive cysteines. Under reducing conditions zinc is bound to the reactive cysteines and the protein is inactive.</text>
</comment>
<evidence type="ECO:0000256" key="5">
    <source>
        <dbReference type="ARBA" id="ARBA00023284"/>
    </source>
</evidence>
<keyword evidence="2 6" id="KW-0862">Zinc</keyword>
<dbReference type="GO" id="GO:0051082">
    <property type="term" value="F:unfolded protein binding"/>
    <property type="evidence" value="ECO:0007669"/>
    <property type="project" value="UniProtKB-UniRule"/>
</dbReference>
<dbReference type="AlphaFoldDB" id="A0A0A2XC86"/>
<dbReference type="EMBL" id="JPSL02000039">
    <property type="protein sequence ID" value="KGQ22779.2"/>
    <property type="molecule type" value="Genomic_DNA"/>
</dbReference>
<dbReference type="Gene3D" id="3.90.1280.10">
    <property type="entry name" value="HSP33 redox switch-like"/>
    <property type="match status" value="1"/>
</dbReference>
<dbReference type="GO" id="GO:0005737">
    <property type="term" value="C:cytoplasm"/>
    <property type="evidence" value="ECO:0007669"/>
    <property type="project" value="UniProtKB-SubCell"/>
</dbReference>
<dbReference type="SUPFAM" id="SSF64397">
    <property type="entry name" value="Hsp33 domain"/>
    <property type="match status" value="1"/>
</dbReference>